<feature type="compositionally biased region" description="Low complexity" evidence="1">
    <location>
        <begin position="93"/>
        <end position="106"/>
    </location>
</feature>
<feature type="compositionally biased region" description="Basic residues" evidence="1">
    <location>
        <begin position="11"/>
        <end position="20"/>
    </location>
</feature>
<evidence type="ECO:0000256" key="1">
    <source>
        <dbReference type="SAM" id="MobiDB-lite"/>
    </source>
</evidence>
<evidence type="ECO:0000313" key="2">
    <source>
        <dbReference type="EMBL" id="KAG2566693.1"/>
    </source>
</evidence>
<feature type="compositionally biased region" description="Basic and acidic residues" evidence="1">
    <location>
        <begin position="165"/>
        <end position="176"/>
    </location>
</feature>
<feature type="compositionally biased region" description="Basic residues" evidence="1">
    <location>
        <begin position="114"/>
        <end position="124"/>
    </location>
</feature>
<sequence>MRRTLAPGPLLHRRRRHLLPRRTSPLRPRPPVRAVPGGSAPFSPCRHSVPDGSAPVRPPIRIPGAPRRPPCPTIAPPRLPIRAAPRVRRVGRLPRQQAGLRRAAPGHGHGAVRGPRRRRRQPRRQPRDGALRRLPRRGVGRRRRGRRRHAPRPRATGHRSACRGPRQDDPLRRQAG</sequence>
<keyword evidence="3" id="KW-1185">Reference proteome</keyword>
<evidence type="ECO:0000313" key="3">
    <source>
        <dbReference type="Proteomes" id="UP000823388"/>
    </source>
</evidence>
<name>A0A8T0PXM1_PANVG</name>
<dbReference type="Proteomes" id="UP000823388">
    <property type="component" value="Chromosome 7N"/>
</dbReference>
<feature type="region of interest" description="Disordered" evidence="1">
    <location>
        <begin position="1"/>
        <end position="176"/>
    </location>
</feature>
<accession>A0A8T0PXM1</accession>
<comment type="caution">
    <text evidence="2">The sequence shown here is derived from an EMBL/GenBank/DDBJ whole genome shotgun (WGS) entry which is preliminary data.</text>
</comment>
<feature type="compositionally biased region" description="Pro residues" evidence="1">
    <location>
        <begin position="56"/>
        <end position="79"/>
    </location>
</feature>
<organism evidence="2 3">
    <name type="scientific">Panicum virgatum</name>
    <name type="common">Blackwell switchgrass</name>
    <dbReference type="NCBI Taxonomy" id="38727"/>
    <lineage>
        <taxon>Eukaryota</taxon>
        <taxon>Viridiplantae</taxon>
        <taxon>Streptophyta</taxon>
        <taxon>Embryophyta</taxon>
        <taxon>Tracheophyta</taxon>
        <taxon>Spermatophyta</taxon>
        <taxon>Magnoliopsida</taxon>
        <taxon>Liliopsida</taxon>
        <taxon>Poales</taxon>
        <taxon>Poaceae</taxon>
        <taxon>PACMAD clade</taxon>
        <taxon>Panicoideae</taxon>
        <taxon>Panicodae</taxon>
        <taxon>Paniceae</taxon>
        <taxon>Panicinae</taxon>
        <taxon>Panicum</taxon>
        <taxon>Panicum sect. Hiantes</taxon>
    </lineage>
</organism>
<proteinExistence type="predicted"/>
<dbReference type="EMBL" id="CM029050">
    <property type="protein sequence ID" value="KAG2566693.1"/>
    <property type="molecule type" value="Genomic_DNA"/>
</dbReference>
<reference evidence="2" key="1">
    <citation type="submission" date="2020-05" db="EMBL/GenBank/DDBJ databases">
        <title>WGS assembly of Panicum virgatum.</title>
        <authorList>
            <person name="Lovell J.T."/>
            <person name="Jenkins J."/>
            <person name="Shu S."/>
            <person name="Juenger T.E."/>
            <person name="Schmutz J."/>
        </authorList>
    </citation>
    <scope>NUCLEOTIDE SEQUENCE</scope>
    <source>
        <strain evidence="2">AP13</strain>
    </source>
</reference>
<gene>
    <name evidence="2" type="ORF">PVAP13_7NG175517</name>
</gene>
<protein>
    <submittedName>
        <fullName evidence="2">Uncharacterized protein</fullName>
    </submittedName>
</protein>
<dbReference type="AlphaFoldDB" id="A0A8T0PXM1"/>
<feature type="compositionally biased region" description="Basic residues" evidence="1">
    <location>
        <begin position="133"/>
        <end position="161"/>
    </location>
</feature>
<feature type="compositionally biased region" description="Low complexity" evidence="1">
    <location>
        <begin position="1"/>
        <end position="10"/>
    </location>
</feature>